<reference evidence="2" key="1">
    <citation type="journal article" date="2019" name="Int. J. Syst. Evol. Microbiol.">
        <title>The Global Catalogue of Microorganisms (GCM) 10K type strain sequencing project: providing services to taxonomists for standard genome sequencing and annotation.</title>
        <authorList>
            <consortium name="The Broad Institute Genomics Platform"/>
            <consortium name="The Broad Institute Genome Sequencing Center for Infectious Disease"/>
            <person name="Wu L."/>
            <person name="Ma J."/>
        </authorList>
    </citation>
    <scope>NUCLEOTIDE SEQUENCE [LARGE SCALE GENOMIC DNA]</scope>
    <source>
        <strain evidence="2">JCM 18053</strain>
    </source>
</reference>
<dbReference type="EMBL" id="BAABIA010000012">
    <property type="protein sequence ID" value="GAA5148965.1"/>
    <property type="molecule type" value="Genomic_DNA"/>
</dbReference>
<accession>A0ABP9PM91</accession>
<evidence type="ECO:0000313" key="2">
    <source>
        <dbReference type="Proteomes" id="UP001499852"/>
    </source>
</evidence>
<dbReference type="Proteomes" id="UP001499852">
    <property type="component" value="Unassembled WGS sequence"/>
</dbReference>
<sequence length="645" mass="70632">MTVSSLAQPAPRIGFVYPAGGQISTSFEVIVGGQYLDEQSQVIVSGEGITAKVLEHDKIPPAQVVDDYRDRLREVQGKLRELKRGDKMPADQVLPTIRHLLREAELTEKNLRLMAEYDRRRNDPKQQLNNQIGESVRVKITVAEAATPGIRHLRVLTPSGLSNPMRFVIGQLPEAREAEPPREFDLEHYRGGMDAVKQHTLVTPPISLPVTLNGRIMPGEVDEFTFKANKDQRVVLAMHARSLIPYLADAVPGWFQSIVSLHNEDGYEVAYSDGYRFDPDPVLFYKIPADGLYRIRVHDSIYRGRDDFVYRITVGELPFLTGISPLGATAGEKIEITFQGGNLGTEFKQKYEAPAQAGITLLHATVGGLRSNSIPFHIDTVSQEREREPNAGLGSAQELKPPVIVNGRIETPGDADFYRVKGRGNHEMIFEIFARRLGSPVDASLTVFDNDGNQIAFNDDHEDLASGLTTHHADSRISVKLPADGQAFVRVTDTQSQSGITNAYQLKVHVAEPSFSLRVTPSSLNARPGGSAKLTVHALRSGGFTGPITVRLKNAPAGFEIKNAVVPADKDVADIAITVPSAGETEKPVTLMLEGIAEDGSKTITAEAVPAEDMMQAFIYRHLVPVDSLLVDVRTPPPPPVKPTP</sequence>
<proteinExistence type="predicted"/>
<gene>
    <name evidence="1" type="ORF">GCM10023213_45990</name>
</gene>
<evidence type="ECO:0008006" key="3">
    <source>
        <dbReference type="Google" id="ProtNLM"/>
    </source>
</evidence>
<dbReference type="Gene3D" id="2.60.120.380">
    <property type="match status" value="2"/>
</dbReference>
<evidence type="ECO:0000313" key="1">
    <source>
        <dbReference type="EMBL" id="GAA5148965.1"/>
    </source>
</evidence>
<organism evidence="1 2">
    <name type="scientific">Prosthecobacter algae</name>
    <dbReference type="NCBI Taxonomy" id="1144682"/>
    <lineage>
        <taxon>Bacteria</taxon>
        <taxon>Pseudomonadati</taxon>
        <taxon>Verrucomicrobiota</taxon>
        <taxon>Verrucomicrobiia</taxon>
        <taxon>Verrucomicrobiales</taxon>
        <taxon>Verrucomicrobiaceae</taxon>
        <taxon>Prosthecobacter</taxon>
    </lineage>
</organism>
<protein>
    <recommendedName>
        <fullName evidence="3">Pre-peptidase</fullName>
    </recommendedName>
</protein>
<keyword evidence="2" id="KW-1185">Reference proteome</keyword>
<name>A0ABP9PM91_9BACT</name>
<comment type="caution">
    <text evidence="1">The sequence shown here is derived from an EMBL/GenBank/DDBJ whole genome shotgun (WGS) entry which is preliminary data.</text>
</comment>